<dbReference type="OrthoDB" id="5836144at2759"/>
<reference evidence="1 2" key="1">
    <citation type="submission" date="2018-11" db="EMBL/GenBank/DDBJ databases">
        <authorList>
            <consortium name="Pathogen Informatics"/>
        </authorList>
    </citation>
    <scope>NUCLEOTIDE SEQUENCE [LARGE SCALE GENOMIC DNA]</scope>
</reference>
<dbReference type="EMBL" id="UYYB01114197">
    <property type="protein sequence ID" value="VDM81707.1"/>
    <property type="molecule type" value="Genomic_DNA"/>
</dbReference>
<accession>A0A3P7JZH9</accession>
<gene>
    <name evidence="1" type="ORF">SVUK_LOCUS16705</name>
</gene>
<sequence length="89" mass="10278">MSHTLKIFERVLEIRLRAIIELPSNQCGFVKSIGAADAIHTVRIVMEYSEKPRELHVAFLDMEKAFDKVLMSYGGHCESIWFQMYTSNV</sequence>
<organism evidence="1 2">
    <name type="scientific">Strongylus vulgaris</name>
    <name type="common">Blood worm</name>
    <dbReference type="NCBI Taxonomy" id="40348"/>
    <lineage>
        <taxon>Eukaryota</taxon>
        <taxon>Metazoa</taxon>
        <taxon>Ecdysozoa</taxon>
        <taxon>Nematoda</taxon>
        <taxon>Chromadorea</taxon>
        <taxon>Rhabditida</taxon>
        <taxon>Rhabditina</taxon>
        <taxon>Rhabditomorpha</taxon>
        <taxon>Strongyloidea</taxon>
        <taxon>Strongylidae</taxon>
        <taxon>Strongylus</taxon>
    </lineage>
</organism>
<proteinExistence type="predicted"/>
<dbReference type="Proteomes" id="UP000270094">
    <property type="component" value="Unassembled WGS sequence"/>
</dbReference>
<evidence type="ECO:0000313" key="1">
    <source>
        <dbReference type="EMBL" id="VDM81707.1"/>
    </source>
</evidence>
<evidence type="ECO:0008006" key="3">
    <source>
        <dbReference type="Google" id="ProtNLM"/>
    </source>
</evidence>
<dbReference type="AlphaFoldDB" id="A0A3P7JZH9"/>
<keyword evidence="2" id="KW-1185">Reference proteome</keyword>
<name>A0A3P7JZH9_STRVU</name>
<protein>
    <recommendedName>
        <fullName evidence="3">Reverse transcriptase domain-containing protein</fullName>
    </recommendedName>
</protein>
<dbReference type="PANTHER" id="PTHR19446">
    <property type="entry name" value="REVERSE TRANSCRIPTASES"/>
    <property type="match status" value="1"/>
</dbReference>
<evidence type="ECO:0000313" key="2">
    <source>
        <dbReference type="Proteomes" id="UP000270094"/>
    </source>
</evidence>